<dbReference type="RefSeq" id="WP_379524456.1">
    <property type="nucleotide sequence ID" value="NZ_JBHSPA010000117.1"/>
</dbReference>
<dbReference type="Pfam" id="PF00126">
    <property type="entry name" value="HTH_1"/>
    <property type="match status" value="1"/>
</dbReference>
<evidence type="ECO:0000313" key="7">
    <source>
        <dbReference type="Proteomes" id="UP001596058"/>
    </source>
</evidence>
<evidence type="ECO:0000313" key="6">
    <source>
        <dbReference type="EMBL" id="MFC5835044.1"/>
    </source>
</evidence>
<dbReference type="PRINTS" id="PR00039">
    <property type="entry name" value="HTHLYSR"/>
</dbReference>
<evidence type="ECO:0000259" key="5">
    <source>
        <dbReference type="PROSITE" id="PS50931"/>
    </source>
</evidence>
<dbReference type="Gene3D" id="1.10.10.10">
    <property type="entry name" value="Winged helix-like DNA-binding domain superfamily/Winged helix DNA-binding domain"/>
    <property type="match status" value="1"/>
</dbReference>
<dbReference type="PANTHER" id="PTHR30346:SF29">
    <property type="entry name" value="LYSR SUBSTRATE-BINDING"/>
    <property type="match status" value="1"/>
</dbReference>
<reference evidence="7" key="1">
    <citation type="journal article" date="2019" name="Int. J. Syst. Evol. Microbiol.">
        <title>The Global Catalogue of Microorganisms (GCM) 10K type strain sequencing project: providing services to taxonomists for standard genome sequencing and annotation.</title>
        <authorList>
            <consortium name="The Broad Institute Genomics Platform"/>
            <consortium name="The Broad Institute Genome Sequencing Center for Infectious Disease"/>
            <person name="Wu L."/>
            <person name="Ma J."/>
        </authorList>
    </citation>
    <scope>NUCLEOTIDE SEQUENCE [LARGE SCALE GENOMIC DNA]</scope>
    <source>
        <strain evidence="7">CCUG 53903</strain>
    </source>
</reference>
<evidence type="ECO:0000256" key="1">
    <source>
        <dbReference type="ARBA" id="ARBA00009437"/>
    </source>
</evidence>
<dbReference type="PROSITE" id="PS50931">
    <property type="entry name" value="HTH_LYSR"/>
    <property type="match status" value="1"/>
</dbReference>
<dbReference type="SUPFAM" id="SSF53850">
    <property type="entry name" value="Periplasmic binding protein-like II"/>
    <property type="match status" value="1"/>
</dbReference>
<dbReference type="Gene3D" id="3.40.190.10">
    <property type="entry name" value="Periplasmic binding protein-like II"/>
    <property type="match status" value="2"/>
</dbReference>
<dbReference type="InterPro" id="IPR036390">
    <property type="entry name" value="WH_DNA-bd_sf"/>
</dbReference>
<dbReference type="InterPro" id="IPR000847">
    <property type="entry name" value="LysR_HTH_N"/>
</dbReference>
<dbReference type="EMBL" id="JBHSPA010000117">
    <property type="protein sequence ID" value="MFC5835044.1"/>
    <property type="molecule type" value="Genomic_DNA"/>
</dbReference>
<protein>
    <submittedName>
        <fullName evidence="6">LysR family transcriptional regulator</fullName>
    </submittedName>
</protein>
<keyword evidence="7" id="KW-1185">Reference proteome</keyword>
<dbReference type="Proteomes" id="UP001596058">
    <property type="component" value="Unassembled WGS sequence"/>
</dbReference>
<proteinExistence type="inferred from homology"/>
<dbReference type="InterPro" id="IPR005119">
    <property type="entry name" value="LysR_subst-bd"/>
</dbReference>
<accession>A0ABW1DAG8</accession>
<gene>
    <name evidence="6" type="ORF">ACFPZ3_65370</name>
</gene>
<name>A0ABW1DAG8_9ACTN</name>
<evidence type="ECO:0000256" key="3">
    <source>
        <dbReference type="ARBA" id="ARBA00023125"/>
    </source>
</evidence>
<dbReference type="InterPro" id="IPR036388">
    <property type="entry name" value="WH-like_DNA-bd_sf"/>
</dbReference>
<keyword evidence="4" id="KW-0804">Transcription</keyword>
<sequence>MLDIVRLRVLAAVAAHGSVTEAAKTLHYSQPSISHHLARLEAATGAKLTQRVGRGIRLTPEGELLARRAAEIVGRVDAAGAELAAQLGLQTGRVRLAAFSSALSVLVPPAAMALSRSYPNIELHLDDAHPTVAQQRLRDGSADLAIVHRYDDAVPEDGIRYSYLLDDPMYLLSRHPGQTLADHRDSAWIAGCENCRGDLLQFCEAAGFSPRITYSSDDIVVEQAFVAAGLGVVAMPGLALRSHHADGVVASELTEFRRRIYLATFGEPPDPPATTAFIAALRTATNALSKVGAGVTRPDS</sequence>
<keyword evidence="3" id="KW-0238">DNA-binding</keyword>
<comment type="caution">
    <text evidence="6">The sequence shown here is derived from an EMBL/GenBank/DDBJ whole genome shotgun (WGS) entry which is preliminary data.</text>
</comment>
<evidence type="ECO:0000256" key="4">
    <source>
        <dbReference type="ARBA" id="ARBA00023163"/>
    </source>
</evidence>
<dbReference type="SUPFAM" id="SSF46785">
    <property type="entry name" value="Winged helix' DNA-binding domain"/>
    <property type="match status" value="1"/>
</dbReference>
<feature type="domain" description="HTH lysR-type" evidence="5">
    <location>
        <begin position="2"/>
        <end position="59"/>
    </location>
</feature>
<keyword evidence="2" id="KW-0805">Transcription regulation</keyword>
<dbReference type="Pfam" id="PF03466">
    <property type="entry name" value="LysR_substrate"/>
    <property type="match status" value="1"/>
</dbReference>
<organism evidence="6 7">
    <name type="scientific">Nonomuraea insulae</name>
    <dbReference type="NCBI Taxonomy" id="1616787"/>
    <lineage>
        <taxon>Bacteria</taxon>
        <taxon>Bacillati</taxon>
        <taxon>Actinomycetota</taxon>
        <taxon>Actinomycetes</taxon>
        <taxon>Streptosporangiales</taxon>
        <taxon>Streptosporangiaceae</taxon>
        <taxon>Nonomuraea</taxon>
    </lineage>
</organism>
<comment type="similarity">
    <text evidence="1">Belongs to the LysR transcriptional regulatory family.</text>
</comment>
<evidence type="ECO:0000256" key="2">
    <source>
        <dbReference type="ARBA" id="ARBA00023015"/>
    </source>
</evidence>
<dbReference type="PANTHER" id="PTHR30346">
    <property type="entry name" value="TRANSCRIPTIONAL DUAL REGULATOR HCAR-RELATED"/>
    <property type="match status" value="1"/>
</dbReference>